<evidence type="ECO:0000256" key="1">
    <source>
        <dbReference type="SAM" id="Phobius"/>
    </source>
</evidence>
<feature type="transmembrane region" description="Helical" evidence="1">
    <location>
        <begin position="53"/>
        <end position="73"/>
    </location>
</feature>
<evidence type="ECO:0000313" key="3">
    <source>
        <dbReference type="Proteomes" id="UP000741863"/>
    </source>
</evidence>
<feature type="transmembrane region" description="Helical" evidence="1">
    <location>
        <begin position="195"/>
        <end position="213"/>
    </location>
</feature>
<accession>A0ABS2PHA1</accession>
<comment type="caution">
    <text evidence="2">The sequence shown here is derived from an EMBL/GenBank/DDBJ whole genome shotgun (WGS) entry which is preliminary data.</text>
</comment>
<gene>
    <name evidence="2" type="ORF">JOD17_003832</name>
</gene>
<evidence type="ECO:0000313" key="2">
    <source>
        <dbReference type="EMBL" id="MBM7634706.1"/>
    </source>
</evidence>
<keyword evidence="1" id="KW-0812">Transmembrane</keyword>
<protein>
    <submittedName>
        <fullName evidence="2">Uncharacterized protein</fullName>
    </submittedName>
</protein>
<dbReference type="EMBL" id="JAFBEC010000016">
    <property type="protein sequence ID" value="MBM7634706.1"/>
    <property type="molecule type" value="Genomic_DNA"/>
</dbReference>
<name>A0ABS2PHA1_9BACL</name>
<keyword evidence="3" id="KW-1185">Reference proteome</keyword>
<keyword evidence="1" id="KW-0472">Membrane</keyword>
<feature type="transmembrane region" description="Helical" evidence="1">
    <location>
        <begin position="85"/>
        <end position="112"/>
    </location>
</feature>
<sequence>MTSKQSLAIRTQTKEYSSWSLWYISIYLLIYIGINVVTYFTQGEITWTFIEGSFSSTTVFMLIVGLLSMGGFLNHYLSTGLTRRIYFRSVLFSGILVTVVIVIFTILLSFLIHGVLLATGWDQLYSDRIMENQSMFPSIVESLSYSASILLFFLIGWSISFGFYKHWVQGALYIALGVAITMITSHPLFESILPIYFTLFFIGFYVFLLHRGTRTLDVSP</sequence>
<dbReference type="RefSeq" id="WP_204699484.1">
    <property type="nucleotide sequence ID" value="NZ_JAFBEC010000016.1"/>
</dbReference>
<feature type="transmembrane region" description="Helical" evidence="1">
    <location>
        <begin position="143"/>
        <end position="164"/>
    </location>
</feature>
<reference evidence="2 3" key="1">
    <citation type="submission" date="2021-01" db="EMBL/GenBank/DDBJ databases">
        <title>Genomic Encyclopedia of Type Strains, Phase IV (KMG-IV): sequencing the most valuable type-strain genomes for metagenomic binning, comparative biology and taxonomic classification.</title>
        <authorList>
            <person name="Goeker M."/>
        </authorList>
    </citation>
    <scope>NUCLEOTIDE SEQUENCE [LARGE SCALE GENOMIC DNA]</scope>
    <source>
        <strain evidence="2 3">DSM 25540</strain>
    </source>
</reference>
<organism evidence="2 3">
    <name type="scientific">Geomicrobium sediminis</name>
    <dbReference type="NCBI Taxonomy" id="1347788"/>
    <lineage>
        <taxon>Bacteria</taxon>
        <taxon>Bacillati</taxon>
        <taxon>Bacillota</taxon>
        <taxon>Bacilli</taxon>
        <taxon>Bacillales</taxon>
        <taxon>Geomicrobium</taxon>
    </lineage>
</organism>
<dbReference type="Proteomes" id="UP000741863">
    <property type="component" value="Unassembled WGS sequence"/>
</dbReference>
<feature type="transmembrane region" description="Helical" evidence="1">
    <location>
        <begin position="171"/>
        <end position="189"/>
    </location>
</feature>
<proteinExistence type="predicted"/>
<keyword evidence="1" id="KW-1133">Transmembrane helix</keyword>
<feature type="transmembrane region" description="Helical" evidence="1">
    <location>
        <begin position="21"/>
        <end position="41"/>
    </location>
</feature>